<feature type="transmembrane region" description="Helical" evidence="1">
    <location>
        <begin position="269"/>
        <end position="286"/>
    </location>
</feature>
<dbReference type="STRING" id="246787.BcellWH2_02590"/>
<reference evidence="3 7" key="1">
    <citation type="journal article" date="2015" name="Science">
        <title>Genetic determinants of in vivo fitness and diet responsiveness in multiple human gut Bacteroides.</title>
        <authorList>
            <person name="Wu M."/>
            <person name="McNulty N.P."/>
            <person name="Rodionov D.A."/>
            <person name="Khoroshkin M.S."/>
            <person name="Griffin N.W."/>
            <person name="Cheng J."/>
            <person name="Latreille P."/>
            <person name="Kerstetter R.A."/>
            <person name="Terrapon N."/>
            <person name="Henrissat B."/>
            <person name="Osterman A.L."/>
            <person name="Gordon J.I."/>
        </authorList>
    </citation>
    <scope>NUCLEOTIDE SEQUENCE [LARGE SCALE GENOMIC DNA]</scope>
    <source>
        <strain evidence="3 7">WH2</strain>
    </source>
</reference>
<dbReference type="Proteomes" id="UP000448877">
    <property type="component" value="Unassembled WGS sequence"/>
</dbReference>
<dbReference type="GO" id="GO:0016020">
    <property type="term" value="C:membrane"/>
    <property type="evidence" value="ECO:0007669"/>
    <property type="project" value="InterPro"/>
</dbReference>
<evidence type="ECO:0000313" key="4">
    <source>
        <dbReference type="EMBL" id="KAA5412865.1"/>
    </source>
</evidence>
<evidence type="ECO:0000259" key="2">
    <source>
        <dbReference type="Pfam" id="PF00892"/>
    </source>
</evidence>
<dbReference type="PANTHER" id="PTHR22911:SF137">
    <property type="entry name" value="SOLUTE CARRIER FAMILY 35 MEMBER G2-RELATED"/>
    <property type="match status" value="1"/>
</dbReference>
<evidence type="ECO:0000313" key="3">
    <source>
        <dbReference type="EMBL" id="ALJ59829.1"/>
    </source>
</evidence>
<feature type="transmembrane region" description="Helical" evidence="1">
    <location>
        <begin position="94"/>
        <end position="115"/>
    </location>
</feature>
<reference evidence="5" key="4">
    <citation type="submission" date="2023-03" db="EMBL/GenBank/DDBJ databases">
        <title>DFI Biobank Strains.</title>
        <authorList>
            <person name="Mostad J."/>
            <person name="Paddock L."/>
            <person name="Medina S."/>
            <person name="Waligurski E."/>
            <person name="Barat B."/>
            <person name="Smith R."/>
            <person name="Burgo V."/>
            <person name="Metcalfe C."/>
            <person name="Woodson C."/>
            <person name="Sundararajan A."/>
            <person name="Ramaswamy R."/>
            <person name="Lin H."/>
            <person name="Pamer E.G."/>
        </authorList>
    </citation>
    <scope>NUCLEOTIDE SEQUENCE</scope>
    <source>
        <strain evidence="5">DFI.9.5</strain>
    </source>
</reference>
<feature type="transmembrane region" description="Helical" evidence="1">
    <location>
        <begin position="7"/>
        <end position="28"/>
    </location>
</feature>
<dbReference type="Pfam" id="PF00892">
    <property type="entry name" value="EamA"/>
    <property type="match status" value="2"/>
</dbReference>
<dbReference type="Proteomes" id="UP000283341">
    <property type="component" value="Unassembled WGS sequence"/>
</dbReference>
<evidence type="ECO:0000256" key="1">
    <source>
        <dbReference type="SAM" id="Phobius"/>
    </source>
</evidence>
<feature type="transmembrane region" description="Helical" evidence="1">
    <location>
        <begin position="244"/>
        <end position="263"/>
    </location>
</feature>
<dbReference type="RefSeq" id="WP_007211083.1">
    <property type="nucleotide sequence ID" value="NZ_CABMLT010000038.1"/>
</dbReference>
<feature type="domain" description="EamA" evidence="2">
    <location>
        <begin position="149"/>
        <end position="285"/>
    </location>
</feature>
<dbReference type="PATRIC" id="fig|246787.4.peg.2667"/>
<dbReference type="EMBL" id="QRVJ01000013">
    <property type="protein sequence ID" value="RGS35546.1"/>
    <property type="molecule type" value="Genomic_DNA"/>
</dbReference>
<feature type="transmembrane region" description="Helical" evidence="1">
    <location>
        <begin position="67"/>
        <end position="88"/>
    </location>
</feature>
<evidence type="ECO:0000313" key="5">
    <source>
        <dbReference type="EMBL" id="MDE8692492.1"/>
    </source>
</evidence>
<dbReference type="AlphaFoldDB" id="A0A0P0G0I6"/>
<feature type="transmembrane region" description="Helical" evidence="1">
    <location>
        <begin position="183"/>
        <end position="207"/>
    </location>
</feature>
<dbReference type="EMBL" id="CP012801">
    <property type="protein sequence ID" value="ALJ59829.1"/>
    <property type="molecule type" value="Genomic_DNA"/>
</dbReference>
<sequence>MNKVNGFLYGLLSSASFGLIPLFTIPAMHQGMQFWSILLYRFLFAMLALACILLLDKQSFRIRRKEILPLLLLAFLYDCSAVFLFWGYKFMSSGVATTIHFMYPVLTTLIMMIFFREKKSPWRIAAIALAVSGVFFLSHGDTTGTVTLLGIFIVLLSALGYALYLVTVSQLKSLEMKGLKMTFYVFLFGGILLFTGMTVTGVGVQAIPDRITLGNLVMLALVPTVISNLALVRAIKNIGSTLTSVLGAMEPVTAVCVGILIFGEPFTQSIALGIGLIISAVTVIILKK</sequence>
<feature type="transmembrane region" description="Helical" evidence="1">
    <location>
        <begin position="146"/>
        <end position="171"/>
    </location>
</feature>
<evidence type="ECO:0000313" key="6">
    <source>
        <dbReference type="EMBL" id="RGS35546.1"/>
    </source>
</evidence>
<dbReference type="InterPro" id="IPR000620">
    <property type="entry name" value="EamA_dom"/>
</dbReference>
<gene>
    <name evidence="3" type="ORF">BcellWH2_02590</name>
    <name evidence="6" type="ORF">DWX97_15100</name>
    <name evidence="4" type="ORF">F2Y81_24670</name>
    <name evidence="5" type="ORF">PZH42_00060</name>
</gene>
<reference evidence="6 8" key="2">
    <citation type="submission" date="2018-08" db="EMBL/GenBank/DDBJ databases">
        <title>A genome reference for cultivated species of the human gut microbiota.</title>
        <authorList>
            <person name="Zou Y."/>
            <person name="Xue W."/>
            <person name="Luo G."/>
        </authorList>
    </citation>
    <scope>NUCLEOTIDE SEQUENCE [LARGE SCALE GENOMIC DNA]</scope>
    <source>
        <strain evidence="6 8">AF22-3AC</strain>
    </source>
</reference>
<keyword evidence="1" id="KW-0812">Transmembrane</keyword>
<name>A0A0P0G0I6_9BACE</name>
<keyword evidence="1" id="KW-0472">Membrane</keyword>
<feature type="transmembrane region" description="Helical" evidence="1">
    <location>
        <begin position="122"/>
        <end position="140"/>
    </location>
</feature>
<dbReference type="EMBL" id="VVYV01000061">
    <property type="protein sequence ID" value="KAA5412865.1"/>
    <property type="molecule type" value="Genomic_DNA"/>
</dbReference>
<protein>
    <submittedName>
        <fullName evidence="4">DMT family transporter</fullName>
    </submittedName>
    <submittedName>
        <fullName evidence="3">Putative DMT superfamily transporter inner membrane protein</fullName>
    </submittedName>
</protein>
<dbReference type="SUPFAM" id="SSF103481">
    <property type="entry name" value="Multidrug resistance efflux transporter EmrE"/>
    <property type="match status" value="2"/>
</dbReference>
<accession>A0A0P0G0I6</accession>
<dbReference type="InterPro" id="IPR037185">
    <property type="entry name" value="EmrE-like"/>
</dbReference>
<reference evidence="4 9" key="3">
    <citation type="journal article" date="2019" name="Nat. Med.">
        <title>A library of human gut bacterial isolates paired with longitudinal multiomics data enables mechanistic microbiome research.</title>
        <authorList>
            <person name="Poyet M."/>
            <person name="Groussin M."/>
            <person name="Gibbons S.M."/>
            <person name="Avila-Pacheco J."/>
            <person name="Jiang X."/>
            <person name="Kearney S.M."/>
            <person name="Perrotta A.R."/>
            <person name="Berdy B."/>
            <person name="Zhao S."/>
            <person name="Lieberman T.D."/>
            <person name="Swanson P.K."/>
            <person name="Smith M."/>
            <person name="Roesemann S."/>
            <person name="Alexander J.E."/>
            <person name="Rich S.A."/>
            <person name="Livny J."/>
            <person name="Vlamakis H."/>
            <person name="Clish C."/>
            <person name="Bullock K."/>
            <person name="Deik A."/>
            <person name="Scott J."/>
            <person name="Pierce K.A."/>
            <person name="Xavier R.J."/>
            <person name="Alm E.J."/>
        </authorList>
    </citation>
    <scope>NUCLEOTIDE SEQUENCE [LARGE SCALE GENOMIC DNA]</scope>
    <source>
        <strain evidence="4 9">BIOML-A6</strain>
    </source>
</reference>
<evidence type="ECO:0000313" key="8">
    <source>
        <dbReference type="Proteomes" id="UP000283341"/>
    </source>
</evidence>
<keyword evidence="1" id="KW-1133">Transmembrane helix</keyword>
<dbReference type="eggNOG" id="COG0697">
    <property type="taxonomic scope" value="Bacteria"/>
</dbReference>
<dbReference type="PANTHER" id="PTHR22911">
    <property type="entry name" value="ACYL-MALONYL CONDENSING ENZYME-RELATED"/>
    <property type="match status" value="1"/>
</dbReference>
<dbReference type="EMBL" id="JARFID010000001">
    <property type="protein sequence ID" value="MDE8692492.1"/>
    <property type="molecule type" value="Genomic_DNA"/>
</dbReference>
<dbReference type="Proteomes" id="UP000061809">
    <property type="component" value="Chromosome"/>
</dbReference>
<evidence type="ECO:0000313" key="7">
    <source>
        <dbReference type="Proteomes" id="UP000061809"/>
    </source>
</evidence>
<feature type="transmembrane region" description="Helical" evidence="1">
    <location>
        <begin position="34"/>
        <end position="55"/>
    </location>
</feature>
<dbReference type="Proteomes" id="UP001221924">
    <property type="component" value="Unassembled WGS sequence"/>
</dbReference>
<feature type="transmembrane region" description="Helical" evidence="1">
    <location>
        <begin position="213"/>
        <end position="232"/>
    </location>
</feature>
<dbReference type="KEGG" id="bcel:BcellWH2_02590"/>
<organism evidence="3 7">
    <name type="scientific">Bacteroides cellulosilyticus</name>
    <dbReference type="NCBI Taxonomy" id="246787"/>
    <lineage>
        <taxon>Bacteria</taxon>
        <taxon>Pseudomonadati</taxon>
        <taxon>Bacteroidota</taxon>
        <taxon>Bacteroidia</taxon>
        <taxon>Bacteroidales</taxon>
        <taxon>Bacteroidaceae</taxon>
        <taxon>Bacteroides</taxon>
    </lineage>
</organism>
<dbReference type="Gene3D" id="1.10.3730.20">
    <property type="match status" value="1"/>
</dbReference>
<feature type="domain" description="EamA" evidence="2">
    <location>
        <begin position="6"/>
        <end position="138"/>
    </location>
</feature>
<evidence type="ECO:0000313" key="9">
    <source>
        <dbReference type="Proteomes" id="UP000448877"/>
    </source>
</evidence>
<proteinExistence type="predicted"/>